<dbReference type="EMBL" id="JAWDGP010003662">
    <property type="protein sequence ID" value="KAK3772004.1"/>
    <property type="molecule type" value="Genomic_DNA"/>
</dbReference>
<reference evidence="3" key="1">
    <citation type="journal article" date="2023" name="G3 (Bethesda)">
        <title>A reference genome for the long-term kleptoplast-retaining sea slug Elysia crispata morphotype clarki.</title>
        <authorList>
            <person name="Eastman K.E."/>
            <person name="Pendleton A.L."/>
            <person name="Shaikh M.A."/>
            <person name="Suttiyut T."/>
            <person name="Ogas R."/>
            <person name="Tomko P."/>
            <person name="Gavelis G."/>
            <person name="Widhalm J.R."/>
            <person name="Wisecaver J.H."/>
        </authorList>
    </citation>
    <scope>NUCLEOTIDE SEQUENCE</scope>
    <source>
        <strain evidence="3">ECLA1</strain>
    </source>
</reference>
<evidence type="ECO:0000256" key="2">
    <source>
        <dbReference type="SAM" id="Phobius"/>
    </source>
</evidence>
<keyword evidence="2" id="KW-1133">Transmembrane helix</keyword>
<feature type="compositionally biased region" description="Polar residues" evidence="1">
    <location>
        <begin position="117"/>
        <end position="128"/>
    </location>
</feature>
<dbReference type="AlphaFoldDB" id="A0AAE1DII6"/>
<evidence type="ECO:0000313" key="3">
    <source>
        <dbReference type="EMBL" id="KAK3772004.1"/>
    </source>
</evidence>
<dbReference type="Proteomes" id="UP001283361">
    <property type="component" value="Unassembled WGS sequence"/>
</dbReference>
<keyword evidence="2" id="KW-0472">Membrane</keyword>
<comment type="caution">
    <text evidence="3">The sequence shown here is derived from an EMBL/GenBank/DDBJ whole genome shotgun (WGS) entry which is preliminary data.</text>
</comment>
<name>A0AAE1DII6_9GAST</name>
<proteinExistence type="predicted"/>
<protein>
    <submittedName>
        <fullName evidence="3">Uncharacterized protein</fullName>
    </submittedName>
</protein>
<evidence type="ECO:0000313" key="4">
    <source>
        <dbReference type="Proteomes" id="UP001283361"/>
    </source>
</evidence>
<feature type="region of interest" description="Disordered" evidence="1">
    <location>
        <begin position="107"/>
        <end position="141"/>
    </location>
</feature>
<gene>
    <name evidence="3" type="ORF">RRG08_008243</name>
</gene>
<accession>A0AAE1DII6</accession>
<keyword evidence="4" id="KW-1185">Reference proteome</keyword>
<evidence type="ECO:0000256" key="1">
    <source>
        <dbReference type="SAM" id="MobiDB-lite"/>
    </source>
</evidence>
<organism evidence="3 4">
    <name type="scientific">Elysia crispata</name>
    <name type="common">lettuce slug</name>
    <dbReference type="NCBI Taxonomy" id="231223"/>
    <lineage>
        <taxon>Eukaryota</taxon>
        <taxon>Metazoa</taxon>
        <taxon>Spiralia</taxon>
        <taxon>Lophotrochozoa</taxon>
        <taxon>Mollusca</taxon>
        <taxon>Gastropoda</taxon>
        <taxon>Heterobranchia</taxon>
        <taxon>Euthyneura</taxon>
        <taxon>Panpulmonata</taxon>
        <taxon>Sacoglossa</taxon>
        <taxon>Placobranchoidea</taxon>
        <taxon>Plakobranchidae</taxon>
        <taxon>Elysia</taxon>
    </lineage>
</organism>
<sequence length="266" mass="31228">MGGQAYYPEAPPIMARTIPPYTMITVCGRTRMLLSLAIMLSLLLLCSYLYMEPSQAEFSPLQPQLHGTRRRHRPLMGREARTKPYDYHQHQARRAAFSPRKIFHRDFNPTRGRLSRHAQQSQKQSARLSDNAHHSKLVRSNEASKNNLIVVGERDGNTVYVEEPDREISHFTSDVEVEENDMELNEKVREWEEIDLPKRASLFIKKNQRSRRKNLLNVESQNKLKTKLNQNLTDRNKEVKPKNYKKHSTDSRALPDFNAERFRRYT</sequence>
<feature type="transmembrane region" description="Helical" evidence="2">
    <location>
        <begin position="32"/>
        <end position="51"/>
    </location>
</feature>
<keyword evidence="2" id="KW-0812">Transmembrane</keyword>